<gene>
    <name evidence="1" type="ORF">NPIL_675451</name>
</gene>
<dbReference type="Proteomes" id="UP000887013">
    <property type="component" value="Unassembled WGS sequence"/>
</dbReference>
<comment type="caution">
    <text evidence="1">The sequence shown here is derived from an EMBL/GenBank/DDBJ whole genome shotgun (WGS) entry which is preliminary data.</text>
</comment>
<name>A0A8X6Q177_NEPPI</name>
<accession>A0A8X6Q177</accession>
<keyword evidence="2" id="KW-1185">Reference proteome</keyword>
<evidence type="ECO:0000313" key="1">
    <source>
        <dbReference type="EMBL" id="GFT91536.1"/>
    </source>
</evidence>
<organism evidence="1 2">
    <name type="scientific">Nephila pilipes</name>
    <name type="common">Giant wood spider</name>
    <name type="synonym">Nephila maculata</name>
    <dbReference type="NCBI Taxonomy" id="299642"/>
    <lineage>
        <taxon>Eukaryota</taxon>
        <taxon>Metazoa</taxon>
        <taxon>Ecdysozoa</taxon>
        <taxon>Arthropoda</taxon>
        <taxon>Chelicerata</taxon>
        <taxon>Arachnida</taxon>
        <taxon>Araneae</taxon>
        <taxon>Araneomorphae</taxon>
        <taxon>Entelegynae</taxon>
        <taxon>Araneoidea</taxon>
        <taxon>Nephilidae</taxon>
        <taxon>Nephila</taxon>
    </lineage>
</organism>
<protein>
    <submittedName>
        <fullName evidence="1">Uncharacterized protein</fullName>
    </submittedName>
</protein>
<dbReference type="EMBL" id="BMAW01025238">
    <property type="protein sequence ID" value="GFT91536.1"/>
    <property type="molecule type" value="Genomic_DNA"/>
</dbReference>
<sequence>MRLKKSVKIRFCKETCVQHLASEKLERMLTNTHLREGRGREIFFTNILGQGEEKVQADSSRKLPTGKYCTISTKKLRRKTTTVRHSSKQPICRQCSEAVCPNCI</sequence>
<dbReference type="AlphaFoldDB" id="A0A8X6Q177"/>
<evidence type="ECO:0000313" key="2">
    <source>
        <dbReference type="Proteomes" id="UP000887013"/>
    </source>
</evidence>
<proteinExistence type="predicted"/>
<reference evidence="1" key="1">
    <citation type="submission" date="2020-08" db="EMBL/GenBank/DDBJ databases">
        <title>Multicomponent nature underlies the extraordinary mechanical properties of spider dragline silk.</title>
        <authorList>
            <person name="Kono N."/>
            <person name="Nakamura H."/>
            <person name="Mori M."/>
            <person name="Yoshida Y."/>
            <person name="Ohtoshi R."/>
            <person name="Malay A.D."/>
            <person name="Moran D.A.P."/>
            <person name="Tomita M."/>
            <person name="Numata K."/>
            <person name="Arakawa K."/>
        </authorList>
    </citation>
    <scope>NUCLEOTIDE SEQUENCE</scope>
</reference>